<protein>
    <submittedName>
        <fullName evidence="1">Uncharacterized protein</fullName>
    </submittedName>
</protein>
<sequence>MTPALLEKPIRLDPKAGDLAEALAALGPCCLQTRTRSIELSTWADPAETVITAEGHLWFPSLGLELTSDRIEGVHASPLPQLPDHAGIIELDSADGLGRVGFAVGTDPATRARFHRLIGDFGLGEIENRELVEWRRSLDSGFRMCPCCLEAARKRRERPDLHPLADILIHSSQLGIELLVEFGHDAFTHSVFMTPGPVHCSGGIAVTSVDATSILRIDPLLLHALCISPRAVDGELRTVLHAFNPLGQRILTLSCPDADQLMIWQEYARTPDR</sequence>
<evidence type="ECO:0000313" key="1">
    <source>
        <dbReference type="EMBL" id="GAA5481988.1"/>
    </source>
</evidence>
<name>A0ABP9UK46_9BACT</name>
<proteinExistence type="predicted"/>
<comment type="caution">
    <text evidence="1">The sequence shown here is derived from an EMBL/GenBank/DDBJ whole genome shotgun (WGS) entry which is preliminary data.</text>
</comment>
<reference evidence="1 2" key="1">
    <citation type="submission" date="2024-02" db="EMBL/GenBank/DDBJ databases">
        <title>Haloferula sargassicola NBRC 104335.</title>
        <authorList>
            <person name="Ichikawa N."/>
            <person name="Katano-Makiyama Y."/>
            <person name="Hidaka K."/>
        </authorList>
    </citation>
    <scope>NUCLEOTIDE SEQUENCE [LARGE SCALE GENOMIC DNA]</scope>
    <source>
        <strain evidence="1 2">NBRC 104335</strain>
    </source>
</reference>
<gene>
    <name evidence="1" type="ORF">Hsar01_01203</name>
</gene>
<accession>A0ABP9UK46</accession>
<dbReference type="EMBL" id="BAABRI010000005">
    <property type="protein sequence ID" value="GAA5481988.1"/>
    <property type="molecule type" value="Genomic_DNA"/>
</dbReference>
<keyword evidence="2" id="KW-1185">Reference proteome</keyword>
<dbReference type="Proteomes" id="UP001476282">
    <property type="component" value="Unassembled WGS sequence"/>
</dbReference>
<organism evidence="1 2">
    <name type="scientific">Haloferula sargassicola</name>
    <dbReference type="NCBI Taxonomy" id="490096"/>
    <lineage>
        <taxon>Bacteria</taxon>
        <taxon>Pseudomonadati</taxon>
        <taxon>Verrucomicrobiota</taxon>
        <taxon>Verrucomicrobiia</taxon>
        <taxon>Verrucomicrobiales</taxon>
        <taxon>Verrucomicrobiaceae</taxon>
        <taxon>Haloferula</taxon>
    </lineage>
</organism>
<dbReference type="RefSeq" id="WP_353566128.1">
    <property type="nucleotide sequence ID" value="NZ_BAABRI010000005.1"/>
</dbReference>
<evidence type="ECO:0000313" key="2">
    <source>
        <dbReference type="Proteomes" id="UP001476282"/>
    </source>
</evidence>